<evidence type="ECO:0000313" key="2">
    <source>
        <dbReference type="EMBL" id="EPD13215.1"/>
    </source>
</evidence>
<name>A0AB33Z1N1_9GAMM</name>
<keyword evidence="1" id="KW-0472">Membrane</keyword>
<dbReference type="InterPro" id="IPR012340">
    <property type="entry name" value="NA-bd_OB-fold"/>
</dbReference>
<evidence type="ECO:0000313" key="3">
    <source>
        <dbReference type="Proteomes" id="UP000015462"/>
    </source>
</evidence>
<feature type="transmembrane region" description="Helical" evidence="1">
    <location>
        <begin position="6"/>
        <end position="24"/>
    </location>
</feature>
<accession>A0AB33Z1N1</accession>
<dbReference type="SUPFAM" id="SSF141322">
    <property type="entry name" value="NfeD domain-like"/>
    <property type="match status" value="1"/>
</dbReference>
<dbReference type="GO" id="GO:0005886">
    <property type="term" value="C:plasma membrane"/>
    <property type="evidence" value="ECO:0007669"/>
    <property type="project" value="TreeGrafter"/>
</dbReference>
<dbReference type="PANTHER" id="PTHR33507">
    <property type="entry name" value="INNER MEMBRANE PROTEIN YBBJ"/>
    <property type="match status" value="1"/>
</dbReference>
<keyword evidence="1" id="KW-0812">Transmembrane</keyword>
<dbReference type="AlphaFoldDB" id="A0AB33Z1N1"/>
<feature type="transmembrane region" description="Helical" evidence="1">
    <location>
        <begin position="55"/>
        <end position="73"/>
    </location>
</feature>
<keyword evidence="3" id="KW-1185">Reference proteome</keyword>
<proteinExistence type="predicted"/>
<sequence>MELELVYWHWLVLGMLLVGFEIFVPSFTVLWFGLGAVVVAAFLALVPSLTLGWQLFIWTIFSVVFAAGWFKFLRPKMIDRTKAGITQEAIAGETGMVIKAPSEASRGHVRFTTPILGDDEWEFICEDLVIVGDKVMIKEASGNTLVVNKVT</sequence>
<reference evidence="2 3" key="1">
    <citation type="journal article" date="2013" name="Genome Announc.">
        <title>Genome Sequence of the Pyrene- and Fluoranthene-Degrading Bacterium Cycloclasticus sp. Strain PY97M.</title>
        <authorList>
            <person name="Cui Z."/>
            <person name="Xu G."/>
            <person name="Li Q."/>
            <person name="Gao W."/>
            <person name="Zheng L."/>
        </authorList>
    </citation>
    <scope>NUCLEOTIDE SEQUENCE [LARGE SCALE GENOMIC DNA]</scope>
    <source>
        <strain evidence="2 3">PY97M</strain>
    </source>
</reference>
<evidence type="ECO:0000256" key="1">
    <source>
        <dbReference type="SAM" id="Phobius"/>
    </source>
</evidence>
<dbReference type="Gene3D" id="2.40.50.140">
    <property type="entry name" value="Nucleic acid-binding proteins"/>
    <property type="match status" value="1"/>
</dbReference>
<dbReference type="InterPro" id="IPR052165">
    <property type="entry name" value="Membrane_assoc_protease"/>
</dbReference>
<protein>
    <recommendedName>
        <fullName evidence="4">NfeD-like C-terminal domain-containing protein</fullName>
    </recommendedName>
</protein>
<dbReference type="PANTHER" id="PTHR33507:SF3">
    <property type="entry name" value="INNER MEMBRANE PROTEIN YBBJ"/>
    <property type="match status" value="1"/>
</dbReference>
<evidence type="ECO:0008006" key="4">
    <source>
        <dbReference type="Google" id="ProtNLM"/>
    </source>
</evidence>
<gene>
    <name evidence="2" type="ORF">L196_06220</name>
</gene>
<feature type="transmembrane region" description="Helical" evidence="1">
    <location>
        <begin position="29"/>
        <end position="49"/>
    </location>
</feature>
<keyword evidence="1" id="KW-1133">Transmembrane helix</keyword>
<organism evidence="2 3">
    <name type="scientific">Cycloclasticus pugetii</name>
    <dbReference type="NCBI Taxonomy" id="34068"/>
    <lineage>
        <taxon>Bacteria</taxon>
        <taxon>Pseudomonadati</taxon>
        <taxon>Pseudomonadota</taxon>
        <taxon>Gammaproteobacteria</taxon>
        <taxon>Thiotrichales</taxon>
        <taxon>Piscirickettsiaceae</taxon>
        <taxon>Cycloclasticus</taxon>
    </lineage>
</organism>
<dbReference type="Proteomes" id="UP000015462">
    <property type="component" value="Unassembled WGS sequence"/>
</dbReference>
<dbReference type="EMBL" id="ASHL01000004">
    <property type="protein sequence ID" value="EPD13215.1"/>
    <property type="molecule type" value="Genomic_DNA"/>
</dbReference>
<comment type="caution">
    <text evidence="2">The sequence shown here is derived from an EMBL/GenBank/DDBJ whole genome shotgun (WGS) entry which is preliminary data.</text>
</comment>